<dbReference type="AlphaFoldDB" id="A0A846QTL7"/>
<reference evidence="1 2" key="1">
    <citation type="submission" date="2020-03" db="EMBL/GenBank/DDBJ databases">
        <title>Genomic Encyclopedia of Type Strains, Phase IV (KMG-IV): sequencing the most valuable type-strain genomes for metagenomic binning, comparative biology and taxonomic classification.</title>
        <authorList>
            <person name="Goeker M."/>
        </authorList>
    </citation>
    <scope>NUCLEOTIDE SEQUENCE [LARGE SCALE GENOMIC DNA]</scope>
    <source>
        <strain evidence="1 2">DSM 29762</strain>
    </source>
</reference>
<dbReference type="PROSITE" id="PS51257">
    <property type="entry name" value="PROKAR_LIPOPROTEIN"/>
    <property type="match status" value="1"/>
</dbReference>
<sequence>MRTYLHFLLYFAIGCLALGNLYAQEGEIDVEESAEVFLEEYSDEFQETFFEALKQKGIENYDRAINLLLKCKNLDPNNKVVDAELAKAYYMSKEYISAQEYAINAVNAAPENIWYLSTLVDVVQRQGTTMESVHSQIPYGNIKLKENLALIYYRQRKYTTALNILKGIKKSSFAENLTSKINDSIAQTAKIADQEVDRAKLDEENDPVDELKEQMNGLIAEKDFKGLEVVSLEAMESFPSQPYFYYVNGVALNKNGSTKEAIEVLKLALDYTFDDVDLTNKIYSELANAYNALGNSSKANIYLSKIKSGL</sequence>
<gene>
    <name evidence="1" type="ORF">GGR42_002003</name>
</gene>
<proteinExistence type="predicted"/>
<organism evidence="1 2">
    <name type="scientific">Saonia flava</name>
    <dbReference type="NCBI Taxonomy" id="523696"/>
    <lineage>
        <taxon>Bacteria</taxon>
        <taxon>Pseudomonadati</taxon>
        <taxon>Bacteroidota</taxon>
        <taxon>Flavobacteriia</taxon>
        <taxon>Flavobacteriales</taxon>
        <taxon>Flavobacteriaceae</taxon>
        <taxon>Saonia</taxon>
    </lineage>
</organism>
<comment type="caution">
    <text evidence="1">The sequence shown here is derived from an EMBL/GenBank/DDBJ whole genome shotgun (WGS) entry which is preliminary data.</text>
</comment>
<dbReference type="RefSeq" id="WP_167963403.1">
    <property type="nucleotide sequence ID" value="NZ_JAATJJ010000001.1"/>
</dbReference>
<dbReference type="InterPro" id="IPR011990">
    <property type="entry name" value="TPR-like_helical_dom_sf"/>
</dbReference>
<evidence type="ECO:0000313" key="2">
    <source>
        <dbReference type="Proteomes" id="UP000590442"/>
    </source>
</evidence>
<dbReference type="EMBL" id="JAATJJ010000001">
    <property type="protein sequence ID" value="NJB71541.1"/>
    <property type="molecule type" value="Genomic_DNA"/>
</dbReference>
<accession>A0A846QTL7</accession>
<dbReference type="Gene3D" id="1.25.40.10">
    <property type="entry name" value="Tetratricopeptide repeat domain"/>
    <property type="match status" value="2"/>
</dbReference>
<evidence type="ECO:0000313" key="1">
    <source>
        <dbReference type="EMBL" id="NJB71541.1"/>
    </source>
</evidence>
<name>A0A846QTL7_9FLAO</name>
<protein>
    <submittedName>
        <fullName evidence="1">Tetratricopeptide (TPR) repeat protein</fullName>
    </submittedName>
</protein>
<dbReference type="Proteomes" id="UP000590442">
    <property type="component" value="Unassembled WGS sequence"/>
</dbReference>
<dbReference type="SUPFAM" id="SSF48452">
    <property type="entry name" value="TPR-like"/>
    <property type="match status" value="1"/>
</dbReference>
<keyword evidence="2" id="KW-1185">Reference proteome</keyword>